<gene>
    <name evidence="5" type="ORF">L596_020820</name>
</gene>
<protein>
    <recommendedName>
        <fullName evidence="4">Granulins domain-containing protein</fullName>
    </recommendedName>
</protein>
<feature type="transmembrane region" description="Helical" evidence="2">
    <location>
        <begin position="127"/>
        <end position="150"/>
    </location>
</feature>
<proteinExistence type="predicted"/>
<evidence type="ECO:0000256" key="1">
    <source>
        <dbReference type="ARBA" id="ARBA00023157"/>
    </source>
</evidence>
<organism evidence="5 6">
    <name type="scientific">Steinernema carpocapsae</name>
    <name type="common">Entomopathogenic nematode</name>
    <dbReference type="NCBI Taxonomy" id="34508"/>
    <lineage>
        <taxon>Eukaryota</taxon>
        <taxon>Metazoa</taxon>
        <taxon>Ecdysozoa</taxon>
        <taxon>Nematoda</taxon>
        <taxon>Chromadorea</taxon>
        <taxon>Rhabditida</taxon>
        <taxon>Tylenchina</taxon>
        <taxon>Panagrolaimomorpha</taxon>
        <taxon>Strongyloidoidea</taxon>
        <taxon>Steinernematidae</taxon>
        <taxon>Steinernema</taxon>
    </lineage>
</organism>
<evidence type="ECO:0000313" key="6">
    <source>
        <dbReference type="Proteomes" id="UP000298663"/>
    </source>
</evidence>
<dbReference type="AlphaFoldDB" id="A0A4U5MUN7"/>
<feature type="chain" id="PRO_5020309876" description="Granulins domain-containing protein" evidence="3">
    <location>
        <begin position="20"/>
        <end position="155"/>
    </location>
</feature>
<keyword evidence="2" id="KW-0812">Transmembrane</keyword>
<name>A0A4U5MUN7_STECR</name>
<evidence type="ECO:0000256" key="2">
    <source>
        <dbReference type="SAM" id="Phobius"/>
    </source>
</evidence>
<feature type="domain" description="Granulins" evidence="4">
    <location>
        <begin position="33"/>
        <end position="65"/>
    </location>
</feature>
<evidence type="ECO:0000259" key="4">
    <source>
        <dbReference type="Pfam" id="PF00396"/>
    </source>
</evidence>
<dbReference type="InterPro" id="IPR037277">
    <property type="entry name" value="Granulin_sf"/>
</dbReference>
<keyword evidence="2" id="KW-0472">Membrane</keyword>
<reference evidence="5 6" key="2">
    <citation type="journal article" date="2019" name="G3 (Bethesda)">
        <title>Hybrid Assembly of the Genome of the Entomopathogenic Nematode Steinernema carpocapsae Identifies the X-Chromosome.</title>
        <authorList>
            <person name="Serra L."/>
            <person name="Macchietto M."/>
            <person name="Macias-Munoz A."/>
            <person name="McGill C.J."/>
            <person name="Rodriguez I.M."/>
            <person name="Rodriguez B."/>
            <person name="Murad R."/>
            <person name="Mortazavi A."/>
        </authorList>
    </citation>
    <scope>NUCLEOTIDE SEQUENCE [LARGE SCALE GENOMIC DNA]</scope>
    <source>
        <strain evidence="5 6">ALL</strain>
    </source>
</reference>
<keyword evidence="6" id="KW-1185">Reference proteome</keyword>
<keyword evidence="1" id="KW-1015">Disulfide bond</keyword>
<dbReference type="Pfam" id="PF00396">
    <property type="entry name" value="Granulin"/>
    <property type="match status" value="1"/>
</dbReference>
<feature type="signal peptide" evidence="3">
    <location>
        <begin position="1"/>
        <end position="19"/>
    </location>
</feature>
<comment type="caution">
    <text evidence="5">The sequence shown here is derived from an EMBL/GenBank/DDBJ whole genome shotgun (WGS) entry which is preliminary data.</text>
</comment>
<keyword evidence="2" id="KW-1133">Transmembrane helix</keyword>
<dbReference type="EMBL" id="AZBU02000006">
    <property type="protein sequence ID" value="TKR73519.1"/>
    <property type="molecule type" value="Genomic_DNA"/>
</dbReference>
<dbReference type="InterPro" id="IPR000118">
    <property type="entry name" value="Granulin"/>
</dbReference>
<dbReference type="Gene3D" id="2.10.25.160">
    <property type="entry name" value="Granulin"/>
    <property type="match status" value="1"/>
</dbReference>
<dbReference type="OrthoDB" id="5949339at2759"/>
<dbReference type="Proteomes" id="UP000298663">
    <property type="component" value="Unassembled WGS sequence"/>
</dbReference>
<keyword evidence="3" id="KW-0732">Signal</keyword>
<reference evidence="5 6" key="1">
    <citation type="journal article" date="2015" name="Genome Biol.">
        <title>Comparative genomics of Steinernema reveals deeply conserved gene regulatory networks.</title>
        <authorList>
            <person name="Dillman A.R."/>
            <person name="Macchietto M."/>
            <person name="Porter C.F."/>
            <person name="Rogers A."/>
            <person name="Williams B."/>
            <person name="Antoshechkin I."/>
            <person name="Lee M.M."/>
            <person name="Goodwin Z."/>
            <person name="Lu X."/>
            <person name="Lewis E.E."/>
            <person name="Goodrich-Blair H."/>
            <person name="Stock S.P."/>
            <person name="Adams B.J."/>
            <person name="Sternberg P.W."/>
            <person name="Mortazavi A."/>
        </authorList>
    </citation>
    <scope>NUCLEOTIDE SEQUENCE [LARGE SCALE GENOMIC DNA]</scope>
    <source>
        <strain evidence="5 6">ALL</strain>
    </source>
</reference>
<evidence type="ECO:0000256" key="3">
    <source>
        <dbReference type="SAM" id="SignalP"/>
    </source>
</evidence>
<sequence>MKTLVALVLLFAFLATVHSVVRCPPGYTLCPRKNTCCPGINAVCCPSGRKCCPRGFRCSANEQFCFRRNLAGDDIRMPMDTSSALFEEITKIMKDLFFVLGRSHERRCGKLNNCFCDLISTFNPHKFIRHLGLGIFSLMTLLAVAMLHLLSTYYE</sequence>
<evidence type="ECO:0000313" key="5">
    <source>
        <dbReference type="EMBL" id="TKR73519.1"/>
    </source>
</evidence>
<accession>A0A4U5MUN7</accession>